<keyword evidence="2" id="KW-0472">Membrane</keyword>
<sequence length="648" mass="68538">MFVTLKCTPNIPIIAKYLATVPGIKRTTKKTLCYLGRLIKILVVALDKDTMRFASALALLTVSSLYQRLAVRRGEFTAGALEQPGRRRSQRVGAAHLKLEHFSVNTISLSSSAALDEKESIGYEENVPSSIINALGEFDPGGGSTDVPSAVPSKVSSDSPSDTPSDTPQRIIPTFASSSYPSLVPTMSTSDVPSSLPSDVPSTVPSDVPSSIPSDVPPTTPSDIPSSVPSDVPSTIPSDVPSLFPSDVPSTIQSDFPSSVPSDLPSTIPSDVHSSIPSSVLYSILSDVPNSLSSEVPSELPSYMLANVPSFKPSNVPSFSSIPSAIPTTTSEILTLAMSNLPSSLPSGMMSVPSDLPSITPSNAVLVTSKSPSKMPSNATSTPPSQNPSRTPNGYPSFRPDPWPTQLPISKMPTASPLFAPTFTQNEGTCDGDGYTLNPSQATFLAQNDREADKRIVFSYELHLSENATEAPIIIESVERRILQAVLGGYCITGDMRRLQVAPVFDSNPPDFPVGSCGDKCTLVYGWMMATGEDPGLFCKVKQIIYDSIISGALEDVDGVSELVYKEVRVAPCYVSVDGPPGGSISAVEGSRSRQSSNSDSSPVGFVAGISLFAAFIVFAAAVLVIRKQHRSSEEANVQNRSDISPDI</sequence>
<dbReference type="EMBL" id="CM000620">
    <property type="protein sequence ID" value="EEC45270.1"/>
    <property type="molecule type" value="Genomic_DNA"/>
</dbReference>
<evidence type="ECO:0000256" key="1">
    <source>
        <dbReference type="SAM" id="MobiDB-lite"/>
    </source>
</evidence>
<feature type="compositionally biased region" description="Polar residues" evidence="1">
    <location>
        <begin position="175"/>
        <end position="187"/>
    </location>
</feature>
<keyword evidence="2" id="KW-1133">Transmembrane helix</keyword>
<reference evidence="4" key="2">
    <citation type="submission" date="2008-08" db="EMBL/GenBank/DDBJ databases">
        <authorList>
            <consortium name="Diatom Consortium"/>
            <person name="Grigoriev I."/>
            <person name="Grimwood J."/>
            <person name="Kuo A."/>
            <person name="Otillar R.P."/>
            <person name="Salamov A."/>
            <person name="Detter J.C."/>
            <person name="Lindquist E."/>
            <person name="Shapiro H."/>
            <person name="Lucas S."/>
            <person name="Glavina del Rio T."/>
            <person name="Pitluck S."/>
            <person name="Rokhsar D."/>
            <person name="Bowler C."/>
        </authorList>
    </citation>
    <scope>GENOME REANNOTATION</scope>
    <source>
        <strain evidence="4">CCAP 1055/1</strain>
    </source>
</reference>
<dbReference type="KEGG" id="pti:PHATRDRAFT_48565"/>
<gene>
    <name evidence="3" type="ORF">PHATRDRAFT_48565</name>
</gene>
<feature type="region of interest" description="Disordered" evidence="1">
    <location>
        <begin position="134"/>
        <end position="237"/>
    </location>
</feature>
<dbReference type="PANTHER" id="PTHR34723">
    <property type="entry name" value="PROTEIN CBG17025"/>
    <property type="match status" value="1"/>
</dbReference>
<evidence type="ECO:0000313" key="3">
    <source>
        <dbReference type="EMBL" id="EEC45270.1"/>
    </source>
</evidence>
<dbReference type="HOGENOM" id="CLU_423050_0_0_1"/>
<dbReference type="GeneID" id="7194731"/>
<feature type="compositionally biased region" description="Polar residues" evidence="1">
    <location>
        <begin position="368"/>
        <end position="394"/>
    </location>
</feature>
<dbReference type="PaxDb" id="2850-Phatr48565"/>
<dbReference type="Proteomes" id="UP000000759">
    <property type="component" value="Chromosome 18"/>
</dbReference>
<reference evidence="3 4" key="1">
    <citation type="journal article" date="2008" name="Nature">
        <title>The Phaeodactylum genome reveals the evolutionary history of diatom genomes.</title>
        <authorList>
            <person name="Bowler C."/>
            <person name="Allen A.E."/>
            <person name="Badger J.H."/>
            <person name="Grimwood J."/>
            <person name="Jabbari K."/>
            <person name="Kuo A."/>
            <person name="Maheswari U."/>
            <person name="Martens C."/>
            <person name="Maumus F."/>
            <person name="Otillar R.P."/>
            <person name="Rayko E."/>
            <person name="Salamov A."/>
            <person name="Vandepoele K."/>
            <person name="Beszteri B."/>
            <person name="Gruber A."/>
            <person name="Heijde M."/>
            <person name="Katinka M."/>
            <person name="Mock T."/>
            <person name="Valentin K."/>
            <person name="Verret F."/>
            <person name="Berges J.A."/>
            <person name="Brownlee C."/>
            <person name="Cadoret J.P."/>
            <person name="Chiovitti A."/>
            <person name="Choi C.J."/>
            <person name="Coesel S."/>
            <person name="De Martino A."/>
            <person name="Detter J.C."/>
            <person name="Durkin C."/>
            <person name="Falciatore A."/>
            <person name="Fournet J."/>
            <person name="Haruta M."/>
            <person name="Huysman M.J."/>
            <person name="Jenkins B.D."/>
            <person name="Jiroutova K."/>
            <person name="Jorgensen R.E."/>
            <person name="Joubert Y."/>
            <person name="Kaplan A."/>
            <person name="Kroger N."/>
            <person name="Kroth P.G."/>
            <person name="La Roche J."/>
            <person name="Lindquist E."/>
            <person name="Lommer M."/>
            <person name="Martin-Jezequel V."/>
            <person name="Lopez P.J."/>
            <person name="Lucas S."/>
            <person name="Mangogna M."/>
            <person name="McGinnis K."/>
            <person name="Medlin L.K."/>
            <person name="Montsant A."/>
            <person name="Oudot-Le Secq M.P."/>
            <person name="Napoli C."/>
            <person name="Obornik M."/>
            <person name="Parker M.S."/>
            <person name="Petit J.L."/>
            <person name="Porcel B.M."/>
            <person name="Poulsen N."/>
            <person name="Robison M."/>
            <person name="Rychlewski L."/>
            <person name="Rynearson T.A."/>
            <person name="Schmutz J."/>
            <person name="Shapiro H."/>
            <person name="Siaut M."/>
            <person name="Stanley M."/>
            <person name="Sussman M.R."/>
            <person name="Taylor A.R."/>
            <person name="Vardi A."/>
            <person name="von Dassow P."/>
            <person name="Vyverman W."/>
            <person name="Willis A."/>
            <person name="Wyrwicz L.S."/>
            <person name="Rokhsar D.S."/>
            <person name="Weissenbach J."/>
            <person name="Armbrust E.V."/>
            <person name="Green B.R."/>
            <person name="Van de Peer Y."/>
            <person name="Grigoriev I.V."/>
        </authorList>
    </citation>
    <scope>NUCLEOTIDE SEQUENCE [LARGE SCALE GENOMIC DNA]</scope>
    <source>
        <strain evidence="3 4">CCAP 1055/1</strain>
    </source>
</reference>
<feature type="compositionally biased region" description="Low complexity" evidence="1">
    <location>
        <begin position="188"/>
        <end position="214"/>
    </location>
</feature>
<protein>
    <submittedName>
        <fullName evidence="3">Uncharacterized protein</fullName>
    </submittedName>
</protein>
<organism evidence="3 4">
    <name type="scientific">Phaeodactylum tricornutum (strain CCAP 1055/1)</name>
    <dbReference type="NCBI Taxonomy" id="556484"/>
    <lineage>
        <taxon>Eukaryota</taxon>
        <taxon>Sar</taxon>
        <taxon>Stramenopiles</taxon>
        <taxon>Ochrophyta</taxon>
        <taxon>Bacillariophyta</taxon>
        <taxon>Bacillariophyceae</taxon>
        <taxon>Bacillariophycidae</taxon>
        <taxon>Naviculales</taxon>
        <taxon>Phaeodactylaceae</taxon>
        <taxon>Phaeodactylum</taxon>
    </lineage>
</organism>
<accession>B7G7P6</accession>
<keyword evidence="2" id="KW-0812">Transmembrane</keyword>
<evidence type="ECO:0000256" key="2">
    <source>
        <dbReference type="SAM" id="Phobius"/>
    </source>
</evidence>
<keyword evidence="4" id="KW-1185">Reference proteome</keyword>
<evidence type="ECO:0000313" key="4">
    <source>
        <dbReference type="Proteomes" id="UP000000759"/>
    </source>
</evidence>
<dbReference type="PANTHER" id="PTHR34723:SF10">
    <property type="match status" value="1"/>
</dbReference>
<name>B7G7P6_PHATC</name>
<dbReference type="RefSeq" id="XP_002183052.1">
    <property type="nucleotide sequence ID" value="XM_002183016.1"/>
</dbReference>
<proteinExistence type="predicted"/>
<dbReference type="STRING" id="556484.B7G7P6"/>
<dbReference type="InParanoid" id="B7G7P6"/>
<feature type="compositionally biased region" description="Low complexity" evidence="1">
    <location>
        <begin position="146"/>
        <end position="168"/>
    </location>
</feature>
<feature type="compositionally biased region" description="Low complexity" evidence="1">
    <location>
        <begin position="221"/>
        <end position="237"/>
    </location>
</feature>
<feature type="region of interest" description="Disordered" evidence="1">
    <location>
        <begin position="368"/>
        <end position="406"/>
    </location>
</feature>
<feature type="transmembrane region" description="Helical" evidence="2">
    <location>
        <begin position="604"/>
        <end position="626"/>
    </location>
</feature>
<dbReference type="AlphaFoldDB" id="B7G7P6"/>